<proteinExistence type="inferred from homology"/>
<comment type="similarity">
    <text evidence="1">Belongs to the Ole e I family.</text>
</comment>
<reference evidence="3 4" key="2">
    <citation type="submission" date="2024-10" db="EMBL/GenBank/DDBJ databases">
        <authorList>
            <person name="Ryan C."/>
        </authorList>
    </citation>
    <scope>NUCLEOTIDE SEQUENCE [LARGE SCALE GENOMIC DNA]</scope>
</reference>
<dbReference type="PROSITE" id="PS00925">
    <property type="entry name" value="OLEEI"/>
    <property type="match status" value="1"/>
</dbReference>
<evidence type="ECO:0008006" key="5">
    <source>
        <dbReference type="Google" id="ProtNLM"/>
    </source>
</evidence>
<dbReference type="Proteomes" id="UP001497457">
    <property type="component" value="Chromosome 10rd"/>
</dbReference>
<evidence type="ECO:0000256" key="2">
    <source>
        <dbReference type="ARBA" id="ARBA00023157"/>
    </source>
</evidence>
<dbReference type="PANTHER" id="PTHR31614">
    <property type="entry name" value="PROTEIN DOWNSTREAM OF FLC-RELATED"/>
    <property type="match status" value="1"/>
</dbReference>
<evidence type="ECO:0000313" key="3">
    <source>
        <dbReference type="EMBL" id="CAL4896284.1"/>
    </source>
</evidence>
<dbReference type="PANTHER" id="PTHR31614:SF28">
    <property type="entry name" value="OS05G0220300 PROTEIN"/>
    <property type="match status" value="1"/>
</dbReference>
<evidence type="ECO:0000313" key="4">
    <source>
        <dbReference type="Proteomes" id="UP001497457"/>
    </source>
</evidence>
<keyword evidence="2" id="KW-1015">Disulfide bond</keyword>
<keyword evidence="4" id="KW-1185">Reference proteome</keyword>
<dbReference type="Pfam" id="PF01190">
    <property type="entry name" value="Pollen_Ole_e_1"/>
    <property type="match status" value="1"/>
</dbReference>
<evidence type="ECO:0000256" key="1">
    <source>
        <dbReference type="ARBA" id="ARBA00010049"/>
    </source>
</evidence>
<dbReference type="EMBL" id="OZ075120">
    <property type="protein sequence ID" value="CAL4896284.1"/>
    <property type="molecule type" value="Genomic_DNA"/>
</dbReference>
<sequence>MSYFIPFTRDTDRIIIRQTSSPEGTEPSTMPQLRSLIALLLAATAMATVAGAMPTAPGSPPKKGFVVTGRVYCDNCRAGFETNVSHNIAGATVQMECRHFETQQLHDKAEATTDGGGWYRMDIGDDHQEEICEVVLLKSPEADCAEVERFRDRSRVPLTRNNGIDQKSVIYANPIAFFRKEPLPNCGEILRAYALYNDTSENP</sequence>
<dbReference type="InterPro" id="IPR006041">
    <property type="entry name" value="Pollen_Ole_e1_allergen"/>
</dbReference>
<reference evidence="4" key="1">
    <citation type="submission" date="2024-06" db="EMBL/GenBank/DDBJ databases">
        <authorList>
            <person name="Ryan C."/>
        </authorList>
    </citation>
    <scope>NUCLEOTIDE SEQUENCE [LARGE SCALE GENOMIC DNA]</scope>
</reference>
<dbReference type="AlphaFoldDB" id="A0ABC8VT67"/>
<name>A0ABC8VT67_9POAL</name>
<gene>
    <name evidence="3" type="ORF">URODEC1_LOCUS6549</name>
</gene>
<organism evidence="3 4">
    <name type="scientific">Urochloa decumbens</name>
    <dbReference type="NCBI Taxonomy" id="240449"/>
    <lineage>
        <taxon>Eukaryota</taxon>
        <taxon>Viridiplantae</taxon>
        <taxon>Streptophyta</taxon>
        <taxon>Embryophyta</taxon>
        <taxon>Tracheophyta</taxon>
        <taxon>Spermatophyta</taxon>
        <taxon>Magnoliopsida</taxon>
        <taxon>Liliopsida</taxon>
        <taxon>Poales</taxon>
        <taxon>Poaceae</taxon>
        <taxon>PACMAD clade</taxon>
        <taxon>Panicoideae</taxon>
        <taxon>Panicodae</taxon>
        <taxon>Paniceae</taxon>
        <taxon>Melinidinae</taxon>
        <taxon>Urochloa</taxon>
    </lineage>
</organism>
<dbReference type="InterPro" id="IPR006040">
    <property type="entry name" value="Allergen_Ole_e_I_CS"/>
</dbReference>
<accession>A0ABC8VT67</accession>
<protein>
    <recommendedName>
        <fullName evidence="5">Pollen allergen Phl p 11</fullName>
    </recommendedName>
</protein>